<evidence type="ECO:0000313" key="2">
    <source>
        <dbReference type="EMBL" id="TMQ56594.1"/>
    </source>
</evidence>
<dbReference type="AlphaFoldDB" id="A0A538SZA5"/>
<dbReference type="PROSITE" id="PS51257">
    <property type="entry name" value="PROKAR_LIPOPROTEIN"/>
    <property type="match status" value="1"/>
</dbReference>
<name>A0A538SZA5_UNCEI</name>
<evidence type="ECO:0000256" key="1">
    <source>
        <dbReference type="SAM" id="SignalP"/>
    </source>
</evidence>
<accession>A0A538SZA5</accession>
<dbReference type="Proteomes" id="UP000316852">
    <property type="component" value="Unassembled WGS sequence"/>
</dbReference>
<evidence type="ECO:0000313" key="3">
    <source>
        <dbReference type="Proteomes" id="UP000316852"/>
    </source>
</evidence>
<sequence>MLSSRMRYIGLIPMSVLAFLFAASCSKGPTPPTKPIPQDPQTELTFAPIEFDTTAFRVHFFWNAYDDDGEVMRFHFAVDGDTVRPINEWQTTTAKDTILLFLVDPVKELKLHVFKVSAEDNDGHWDKTPASRAFSAKTLPPTSKIEKGPGAFNPVIGPNFSFEWSGIDPDGGETGGKAAVDSFQYLLLRMGAIADVNVPPTHDPLPRFDADNYTAMIRAATGDGLPALWLSPGDAVPRRLDDWKWQGIRGIRKRFRNVSPGEYVFAERAVDVAGATEKNLDFVRNIRHFTVTNRNAGPRLRVCSSILNRCLDDAVGTDDFARRQLQIFEGETVSFSWSASAETYGGEIVGYTYALDDTSTFPGLDPRQLSVTFQPSDLPPGNHFLYVRCMDDGGLVTNAVIPLLIVHPNFKDPGASRSILFVDDSAMLFGAGNSVNDTKETDWWTLGTGGAGPLFSLGVPYTEWDTIERSQGSVEGRKPPEPRGLADFTTVVWTTDNNNGSSLSGALFKTIAGGDYSELQGYLRAGGTLILTGWNLAFSTTGGASPLLYSTTSGICGTFAPN</sequence>
<dbReference type="EMBL" id="VBOW01000090">
    <property type="protein sequence ID" value="TMQ56594.1"/>
    <property type="molecule type" value="Genomic_DNA"/>
</dbReference>
<organism evidence="2 3">
    <name type="scientific">Eiseniibacteriota bacterium</name>
    <dbReference type="NCBI Taxonomy" id="2212470"/>
    <lineage>
        <taxon>Bacteria</taxon>
        <taxon>Candidatus Eiseniibacteriota</taxon>
    </lineage>
</organism>
<feature type="non-terminal residue" evidence="2">
    <location>
        <position position="562"/>
    </location>
</feature>
<protein>
    <submittedName>
        <fullName evidence="2">Uncharacterized protein</fullName>
    </submittedName>
</protein>
<gene>
    <name evidence="2" type="ORF">E6K76_12395</name>
</gene>
<feature type="signal peptide" evidence="1">
    <location>
        <begin position="1"/>
        <end position="22"/>
    </location>
</feature>
<keyword evidence="1" id="KW-0732">Signal</keyword>
<feature type="chain" id="PRO_5021743181" evidence="1">
    <location>
        <begin position="23"/>
        <end position="562"/>
    </location>
</feature>
<proteinExistence type="predicted"/>
<comment type="caution">
    <text evidence="2">The sequence shown here is derived from an EMBL/GenBank/DDBJ whole genome shotgun (WGS) entry which is preliminary data.</text>
</comment>
<reference evidence="2 3" key="1">
    <citation type="journal article" date="2019" name="Nat. Microbiol.">
        <title>Mediterranean grassland soil C-N compound turnover is dependent on rainfall and depth, and is mediated by genomically divergent microorganisms.</title>
        <authorList>
            <person name="Diamond S."/>
            <person name="Andeer P.F."/>
            <person name="Li Z."/>
            <person name="Crits-Christoph A."/>
            <person name="Burstein D."/>
            <person name="Anantharaman K."/>
            <person name="Lane K.R."/>
            <person name="Thomas B.C."/>
            <person name="Pan C."/>
            <person name="Northen T.R."/>
            <person name="Banfield J.F."/>
        </authorList>
    </citation>
    <scope>NUCLEOTIDE SEQUENCE [LARGE SCALE GENOMIC DNA]</scope>
    <source>
        <strain evidence="2">WS_6</strain>
    </source>
</reference>